<dbReference type="PANTHER" id="PTHR23289:SF2">
    <property type="entry name" value="CYTOCHROME C OXIDASE ASSEMBLY PROTEIN COX15 HOMOLOG"/>
    <property type="match status" value="1"/>
</dbReference>
<evidence type="ECO:0000256" key="10">
    <source>
        <dbReference type="ARBA" id="ARBA00044501"/>
    </source>
</evidence>
<feature type="compositionally biased region" description="Polar residues" evidence="12">
    <location>
        <begin position="365"/>
        <end position="381"/>
    </location>
</feature>
<keyword evidence="9 13" id="KW-0472">Membrane</keyword>
<comment type="subcellular location">
    <subcellularLocation>
        <location evidence="2">Membrane</location>
        <topology evidence="2">Multi-pass membrane protein</topology>
    </subcellularLocation>
</comment>
<feature type="region of interest" description="Disordered" evidence="12">
    <location>
        <begin position="362"/>
        <end position="381"/>
    </location>
</feature>
<keyword evidence="8" id="KW-0350">Heme biosynthesis</keyword>
<keyword evidence="5 13" id="KW-1133">Transmembrane helix</keyword>
<feature type="transmembrane region" description="Helical" evidence="13">
    <location>
        <begin position="282"/>
        <end position="302"/>
    </location>
</feature>
<comment type="pathway">
    <text evidence="10">Porphyrin-containing compound metabolism; heme A biosynthesis; heme A from heme O: step 1/1.</text>
</comment>
<feature type="transmembrane region" description="Helical" evidence="13">
    <location>
        <begin position="338"/>
        <end position="357"/>
    </location>
</feature>
<evidence type="ECO:0000256" key="4">
    <source>
        <dbReference type="ARBA" id="ARBA00022723"/>
    </source>
</evidence>
<evidence type="ECO:0000256" key="2">
    <source>
        <dbReference type="ARBA" id="ARBA00004141"/>
    </source>
</evidence>
<evidence type="ECO:0000256" key="7">
    <source>
        <dbReference type="ARBA" id="ARBA00023004"/>
    </source>
</evidence>
<dbReference type="Proteomes" id="UP000727993">
    <property type="component" value="Unassembled WGS sequence"/>
</dbReference>
<comment type="cofactor">
    <cofactor evidence="1">
        <name>heme b</name>
        <dbReference type="ChEBI" id="CHEBI:60344"/>
    </cofactor>
</comment>
<evidence type="ECO:0000313" key="14">
    <source>
        <dbReference type="EMBL" id="MBK9297509.1"/>
    </source>
</evidence>
<evidence type="ECO:0000256" key="11">
    <source>
        <dbReference type="ARBA" id="ARBA00048044"/>
    </source>
</evidence>
<keyword evidence="7" id="KW-0408">Iron</keyword>
<keyword evidence="6" id="KW-0560">Oxidoreductase</keyword>
<feature type="transmembrane region" description="Helical" evidence="13">
    <location>
        <begin position="119"/>
        <end position="137"/>
    </location>
</feature>
<evidence type="ECO:0000256" key="8">
    <source>
        <dbReference type="ARBA" id="ARBA00023133"/>
    </source>
</evidence>
<dbReference type="InterPro" id="IPR023754">
    <property type="entry name" value="HemeA_Synthase_type2"/>
</dbReference>
<evidence type="ECO:0000256" key="5">
    <source>
        <dbReference type="ARBA" id="ARBA00022989"/>
    </source>
</evidence>
<keyword evidence="3 13" id="KW-0812">Transmembrane</keyword>
<comment type="caution">
    <text evidence="14">The sequence shown here is derived from an EMBL/GenBank/DDBJ whole genome shotgun (WGS) entry which is preliminary data.</text>
</comment>
<dbReference type="GO" id="GO:0120547">
    <property type="term" value="F:heme A synthase activity"/>
    <property type="evidence" value="ECO:0007669"/>
    <property type="project" value="UniProtKB-EC"/>
</dbReference>
<protein>
    <submittedName>
        <fullName evidence="14">COX15/CtaA family protein</fullName>
    </submittedName>
</protein>
<sequence>MPDRTLDAPEVARQQPAPDTGEPPALNRARPGQLSVWLFVIAAVVLVMIVVGGTTRLTQSGLSMVNWEPVGGVVPPLSEADWNAEFDAYKTSPEFQKINADMTVGDFKGIFFWEYLHRLLGRLLGLALVVPFLWFLARRAVPPGYARRLGGLVLLVGLQGLIGWWMVASGLVDRPDVAHERLALHLTTALVLLVGLIWTALDLRALAAGRSAVTGRPVRWVWPFAVLLGVQITLGAFVAGLDAGWMYNTWPMMRGSWLPPGLTELSPVWSNLVDNPVAVQFLHRWLAVVVAVAALVVASQLFRAGARHYAIALESAVAVQFLLGVFTLLHAVPVGLGVAHQAGAVLVLVITVAAAHWSMGGARNSVGSSQPSPSTRTKQFG</sequence>
<evidence type="ECO:0000313" key="15">
    <source>
        <dbReference type="Proteomes" id="UP000727993"/>
    </source>
</evidence>
<feature type="transmembrane region" description="Helical" evidence="13">
    <location>
        <begin position="309"/>
        <end position="332"/>
    </location>
</feature>
<name>A0A936TF85_9ACTN</name>
<dbReference type="Pfam" id="PF02628">
    <property type="entry name" value="COX15-CtaA"/>
    <property type="match status" value="1"/>
</dbReference>
<dbReference type="GO" id="GO:0016653">
    <property type="term" value="F:oxidoreductase activity, acting on NAD(P)H, heme protein as acceptor"/>
    <property type="evidence" value="ECO:0007669"/>
    <property type="project" value="TreeGrafter"/>
</dbReference>
<dbReference type="GO" id="GO:0016020">
    <property type="term" value="C:membrane"/>
    <property type="evidence" value="ECO:0007669"/>
    <property type="project" value="UniProtKB-SubCell"/>
</dbReference>
<proteinExistence type="inferred from homology"/>
<evidence type="ECO:0000256" key="1">
    <source>
        <dbReference type="ARBA" id="ARBA00001970"/>
    </source>
</evidence>
<evidence type="ECO:0000256" key="3">
    <source>
        <dbReference type="ARBA" id="ARBA00022692"/>
    </source>
</evidence>
<evidence type="ECO:0000256" key="9">
    <source>
        <dbReference type="ARBA" id="ARBA00023136"/>
    </source>
</evidence>
<dbReference type="AlphaFoldDB" id="A0A936TF85"/>
<dbReference type="InterPro" id="IPR003780">
    <property type="entry name" value="COX15/CtaA_fam"/>
</dbReference>
<feature type="region of interest" description="Disordered" evidence="12">
    <location>
        <begin position="1"/>
        <end position="26"/>
    </location>
</feature>
<dbReference type="GO" id="GO:0006784">
    <property type="term" value="P:heme A biosynthetic process"/>
    <property type="evidence" value="ECO:0007669"/>
    <property type="project" value="InterPro"/>
</dbReference>
<organism evidence="14 15">
    <name type="scientific">Candidatus Neomicrothrix subdominans</name>
    <dbReference type="NCBI Taxonomy" id="2954438"/>
    <lineage>
        <taxon>Bacteria</taxon>
        <taxon>Bacillati</taxon>
        <taxon>Actinomycetota</taxon>
        <taxon>Acidimicrobiia</taxon>
        <taxon>Acidimicrobiales</taxon>
        <taxon>Microthrixaceae</taxon>
        <taxon>Candidatus Neomicrothrix</taxon>
    </lineage>
</organism>
<dbReference type="GO" id="GO:0046872">
    <property type="term" value="F:metal ion binding"/>
    <property type="evidence" value="ECO:0007669"/>
    <property type="project" value="UniProtKB-KW"/>
</dbReference>
<evidence type="ECO:0000256" key="13">
    <source>
        <dbReference type="SAM" id="Phobius"/>
    </source>
</evidence>
<dbReference type="PANTHER" id="PTHR23289">
    <property type="entry name" value="CYTOCHROME C OXIDASE ASSEMBLY PROTEIN COX15"/>
    <property type="match status" value="1"/>
</dbReference>
<feature type="transmembrane region" description="Helical" evidence="13">
    <location>
        <begin position="149"/>
        <end position="167"/>
    </location>
</feature>
<dbReference type="HAMAP" id="MF_01665">
    <property type="entry name" value="HemeA_synth_type2"/>
    <property type="match status" value="1"/>
</dbReference>
<reference evidence="14 15" key="1">
    <citation type="submission" date="2020-10" db="EMBL/GenBank/DDBJ databases">
        <title>Connecting structure to function with the recovery of over 1000 high-quality activated sludge metagenome-assembled genomes encoding full-length rRNA genes using long-read sequencing.</title>
        <authorList>
            <person name="Singleton C.M."/>
            <person name="Petriglieri F."/>
            <person name="Kristensen J.M."/>
            <person name="Kirkegaard R.H."/>
            <person name="Michaelsen T.Y."/>
            <person name="Andersen M.H."/>
            <person name="Karst S.M."/>
            <person name="Dueholm M.S."/>
            <person name="Nielsen P.H."/>
            <person name="Albertsen M."/>
        </authorList>
    </citation>
    <scope>NUCLEOTIDE SEQUENCE [LARGE SCALE GENOMIC DNA]</scope>
    <source>
        <strain evidence="14">Lyne_18-Q3-R50-59_MAXAC.006</strain>
    </source>
</reference>
<feature type="transmembrane region" description="Helical" evidence="13">
    <location>
        <begin position="182"/>
        <end position="201"/>
    </location>
</feature>
<evidence type="ECO:0000256" key="12">
    <source>
        <dbReference type="SAM" id="MobiDB-lite"/>
    </source>
</evidence>
<comment type="catalytic activity">
    <reaction evidence="11">
        <text>Fe(II)-heme o + 2 A + H2O = Fe(II)-heme a + 2 AH2</text>
        <dbReference type="Rhea" id="RHEA:63388"/>
        <dbReference type="ChEBI" id="CHEBI:13193"/>
        <dbReference type="ChEBI" id="CHEBI:15377"/>
        <dbReference type="ChEBI" id="CHEBI:17499"/>
        <dbReference type="ChEBI" id="CHEBI:60530"/>
        <dbReference type="ChEBI" id="CHEBI:61715"/>
        <dbReference type="EC" id="1.17.99.9"/>
    </reaction>
    <physiologicalReaction direction="left-to-right" evidence="11">
        <dbReference type="Rhea" id="RHEA:63389"/>
    </physiologicalReaction>
</comment>
<feature type="transmembrane region" description="Helical" evidence="13">
    <location>
        <begin position="221"/>
        <end position="247"/>
    </location>
</feature>
<gene>
    <name evidence="14" type="ORF">IPN02_11890</name>
</gene>
<keyword evidence="4" id="KW-0479">Metal-binding</keyword>
<evidence type="ECO:0000256" key="6">
    <source>
        <dbReference type="ARBA" id="ARBA00023002"/>
    </source>
</evidence>
<feature type="transmembrane region" description="Helical" evidence="13">
    <location>
        <begin position="34"/>
        <end position="54"/>
    </location>
</feature>
<accession>A0A936TF85</accession>
<dbReference type="EMBL" id="JADJZA010000007">
    <property type="protein sequence ID" value="MBK9297509.1"/>
    <property type="molecule type" value="Genomic_DNA"/>
</dbReference>